<dbReference type="Pfam" id="PF00067">
    <property type="entry name" value="p450"/>
    <property type="match status" value="1"/>
</dbReference>
<evidence type="ECO:0000256" key="2">
    <source>
        <dbReference type="ARBA" id="ARBA00022617"/>
    </source>
</evidence>
<keyword evidence="4" id="KW-0560">Oxidoreductase</keyword>
<accession>A0AAV5FA75</accession>
<dbReference type="InterPro" id="IPR001128">
    <property type="entry name" value="Cyt_P450"/>
</dbReference>
<proteinExistence type="inferred from homology"/>
<dbReference type="GO" id="GO:0004497">
    <property type="term" value="F:monooxygenase activity"/>
    <property type="evidence" value="ECO:0007669"/>
    <property type="project" value="InterPro"/>
</dbReference>
<evidence type="ECO:0000256" key="1">
    <source>
        <dbReference type="ARBA" id="ARBA00010617"/>
    </source>
</evidence>
<evidence type="ECO:0000256" key="5">
    <source>
        <dbReference type="ARBA" id="ARBA00023004"/>
    </source>
</evidence>
<reference evidence="6" key="2">
    <citation type="submission" date="2021-12" db="EMBL/GenBank/DDBJ databases">
        <title>Resequencing data analysis of finger millet.</title>
        <authorList>
            <person name="Hatakeyama M."/>
            <person name="Aluri S."/>
            <person name="Balachadran M.T."/>
            <person name="Sivarajan S.R."/>
            <person name="Poveda L."/>
            <person name="Shimizu-Inatsugi R."/>
            <person name="Schlapbach R."/>
            <person name="Sreeman S.M."/>
            <person name="Shimizu K.K."/>
        </authorList>
    </citation>
    <scope>NUCLEOTIDE SEQUENCE</scope>
</reference>
<dbReference type="SUPFAM" id="SSF48264">
    <property type="entry name" value="Cytochrome P450"/>
    <property type="match status" value="1"/>
</dbReference>
<comment type="similarity">
    <text evidence="1">Belongs to the cytochrome P450 family.</text>
</comment>
<dbReference type="GO" id="GO:0005506">
    <property type="term" value="F:iron ion binding"/>
    <property type="evidence" value="ECO:0007669"/>
    <property type="project" value="InterPro"/>
</dbReference>
<keyword evidence="3" id="KW-0479">Metal-binding</keyword>
<dbReference type="AlphaFoldDB" id="A0AAV5FA75"/>
<reference evidence="6" key="1">
    <citation type="journal article" date="2018" name="DNA Res.">
        <title>Multiple hybrid de novo genome assembly of finger millet, an orphan allotetraploid crop.</title>
        <authorList>
            <person name="Hatakeyama M."/>
            <person name="Aluri S."/>
            <person name="Balachadran M.T."/>
            <person name="Sivarajan S.R."/>
            <person name="Patrignani A."/>
            <person name="Gruter S."/>
            <person name="Poveda L."/>
            <person name="Shimizu-Inatsugi R."/>
            <person name="Baeten J."/>
            <person name="Francoijs K.J."/>
            <person name="Nataraja K.N."/>
            <person name="Reddy Y.A.N."/>
            <person name="Phadnis S."/>
            <person name="Ravikumar R.L."/>
            <person name="Schlapbach R."/>
            <person name="Sreeman S.M."/>
            <person name="Shimizu K.K."/>
        </authorList>
    </citation>
    <scope>NUCLEOTIDE SEQUENCE</scope>
</reference>
<keyword evidence="2" id="KW-0349">Heme</keyword>
<dbReference type="InterPro" id="IPR036396">
    <property type="entry name" value="Cyt_P450_sf"/>
</dbReference>
<evidence type="ECO:0000313" key="7">
    <source>
        <dbReference type="Proteomes" id="UP001054889"/>
    </source>
</evidence>
<protein>
    <submittedName>
        <fullName evidence="6">Uncharacterized protein</fullName>
    </submittedName>
</protein>
<keyword evidence="7" id="KW-1185">Reference proteome</keyword>
<evidence type="ECO:0000256" key="4">
    <source>
        <dbReference type="ARBA" id="ARBA00023002"/>
    </source>
</evidence>
<dbReference type="EMBL" id="BQKI01000082">
    <property type="protein sequence ID" value="GJN31537.1"/>
    <property type="molecule type" value="Genomic_DNA"/>
</dbReference>
<gene>
    <name evidence="6" type="primary">gb19948</name>
    <name evidence="6" type="ORF">PR202_gb19948</name>
</gene>
<dbReference type="PANTHER" id="PTHR47944">
    <property type="entry name" value="CYTOCHROME P450 98A9"/>
    <property type="match status" value="1"/>
</dbReference>
<sequence length="89" mass="10076">MLVLINAMAICRDPKVWDAPMEFRPERFIGSSVDVTLANLLHAFHWRLPNGVAAEELNMDEVFRMNVLRKVPLQAVAEPKLPAYLYAGP</sequence>
<dbReference type="Proteomes" id="UP001054889">
    <property type="component" value="Unassembled WGS sequence"/>
</dbReference>
<organism evidence="6 7">
    <name type="scientific">Eleusine coracana subsp. coracana</name>
    <dbReference type="NCBI Taxonomy" id="191504"/>
    <lineage>
        <taxon>Eukaryota</taxon>
        <taxon>Viridiplantae</taxon>
        <taxon>Streptophyta</taxon>
        <taxon>Embryophyta</taxon>
        <taxon>Tracheophyta</taxon>
        <taxon>Spermatophyta</taxon>
        <taxon>Magnoliopsida</taxon>
        <taxon>Liliopsida</taxon>
        <taxon>Poales</taxon>
        <taxon>Poaceae</taxon>
        <taxon>PACMAD clade</taxon>
        <taxon>Chloridoideae</taxon>
        <taxon>Cynodonteae</taxon>
        <taxon>Eleusininae</taxon>
        <taxon>Eleusine</taxon>
    </lineage>
</organism>
<dbReference type="GO" id="GO:0016705">
    <property type="term" value="F:oxidoreductase activity, acting on paired donors, with incorporation or reduction of molecular oxygen"/>
    <property type="evidence" value="ECO:0007669"/>
    <property type="project" value="InterPro"/>
</dbReference>
<dbReference type="PANTHER" id="PTHR47944:SF4">
    <property type="entry name" value="OS09G0441700 PROTEIN"/>
    <property type="match status" value="1"/>
</dbReference>
<dbReference type="GO" id="GO:0020037">
    <property type="term" value="F:heme binding"/>
    <property type="evidence" value="ECO:0007669"/>
    <property type="project" value="InterPro"/>
</dbReference>
<dbReference type="Gene3D" id="1.10.630.10">
    <property type="entry name" value="Cytochrome P450"/>
    <property type="match status" value="1"/>
</dbReference>
<keyword evidence="5" id="KW-0408">Iron</keyword>
<evidence type="ECO:0000313" key="6">
    <source>
        <dbReference type="EMBL" id="GJN31537.1"/>
    </source>
</evidence>
<evidence type="ECO:0000256" key="3">
    <source>
        <dbReference type="ARBA" id="ARBA00022723"/>
    </source>
</evidence>
<comment type="caution">
    <text evidence="6">The sequence shown here is derived from an EMBL/GenBank/DDBJ whole genome shotgun (WGS) entry which is preliminary data.</text>
</comment>
<name>A0AAV5FA75_ELECO</name>